<evidence type="ECO:0000256" key="1">
    <source>
        <dbReference type="SAM" id="SignalP"/>
    </source>
</evidence>
<comment type="caution">
    <text evidence="2">The sequence shown here is derived from an EMBL/GenBank/DDBJ whole genome shotgun (WGS) entry which is preliminary data.</text>
</comment>
<organism evidence="2 3">
    <name type="scientific">Marasmius crinis-equi</name>
    <dbReference type="NCBI Taxonomy" id="585013"/>
    <lineage>
        <taxon>Eukaryota</taxon>
        <taxon>Fungi</taxon>
        <taxon>Dikarya</taxon>
        <taxon>Basidiomycota</taxon>
        <taxon>Agaricomycotina</taxon>
        <taxon>Agaricomycetes</taxon>
        <taxon>Agaricomycetidae</taxon>
        <taxon>Agaricales</taxon>
        <taxon>Marasmiineae</taxon>
        <taxon>Marasmiaceae</taxon>
        <taxon>Marasmius</taxon>
    </lineage>
</organism>
<feature type="chain" id="PRO_5045595900" evidence="1">
    <location>
        <begin position="19"/>
        <end position="182"/>
    </location>
</feature>
<sequence length="182" mass="20069">MVALSLLTLALIIRLQVSEIPPPFHLVLIYPWGVANIQPGAEIPLGVSGLLNDNETYWGLHRSANISVAYPNGADAHVITVGKLDKPECQIGPERETVGRACVDQKGSYSARWDITDGITTSTNQINEAEKNCGPEPLSTQNFTLEYTFEVRLARNGQTVPRYTREFQALSQNQFVQITATE</sequence>
<reference evidence="2 3" key="1">
    <citation type="submission" date="2024-02" db="EMBL/GenBank/DDBJ databases">
        <title>A draft genome for the cacao thread blight pathogen Marasmius crinis-equi.</title>
        <authorList>
            <person name="Cohen S.P."/>
            <person name="Baruah I.K."/>
            <person name="Amoako-Attah I."/>
            <person name="Bukari Y."/>
            <person name="Meinhardt L.W."/>
            <person name="Bailey B.A."/>
        </authorList>
    </citation>
    <scope>NUCLEOTIDE SEQUENCE [LARGE SCALE GENOMIC DNA]</scope>
    <source>
        <strain evidence="2 3">GH-76</strain>
    </source>
</reference>
<feature type="signal peptide" evidence="1">
    <location>
        <begin position="1"/>
        <end position="18"/>
    </location>
</feature>
<dbReference type="EMBL" id="JBAHYK010000028">
    <property type="protein sequence ID" value="KAL0580540.1"/>
    <property type="molecule type" value="Genomic_DNA"/>
</dbReference>
<evidence type="ECO:0000313" key="2">
    <source>
        <dbReference type="EMBL" id="KAL0580540.1"/>
    </source>
</evidence>
<protein>
    <submittedName>
        <fullName evidence="2">Uncharacterized protein</fullName>
    </submittedName>
</protein>
<dbReference type="Proteomes" id="UP001465976">
    <property type="component" value="Unassembled WGS sequence"/>
</dbReference>
<proteinExistence type="predicted"/>
<accession>A0ABR3FYQ5</accession>
<keyword evidence="3" id="KW-1185">Reference proteome</keyword>
<evidence type="ECO:0000313" key="3">
    <source>
        <dbReference type="Proteomes" id="UP001465976"/>
    </source>
</evidence>
<name>A0ABR3FYQ5_9AGAR</name>
<keyword evidence="1" id="KW-0732">Signal</keyword>
<gene>
    <name evidence="2" type="ORF">V5O48_001444</name>
</gene>